<dbReference type="InterPro" id="IPR013968">
    <property type="entry name" value="PKS_KR"/>
</dbReference>
<dbReference type="InterPro" id="IPR049900">
    <property type="entry name" value="PKS_mFAS_DH"/>
</dbReference>
<dbReference type="SMART" id="SM00822">
    <property type="entry name" value="PKS_KR"/>
    <property type="match status" value="1"/>
</dbReference>
<dbReference type="InterPro" id="IPR056395">
    <property type="entry name" value="WH_AprA"/>
</dbReference>
<dbReference type="Pfam" id="PF00109">
    <property type="entry name" value="ketoacyl-synt"/>
    <property type="match status" value="1"/>
</dbReference>
<dbReference type="Gene3D" id="1.10.1240.100">
    <property type="match status" value="1"/>
</dbReference>
<dbReference type="GO" id="GO:0016746">
    <property type="term" value="F:acyltransferase activity"/>
    <property type="evidence" value="ECO:0007669"/>
    <property type="project" value="UniProtKB-KW"/>
</dbReference>
<protein>
    <submittedName>
        <fullName evidence="16">Nonribosomal peptide synthetase</fullName>
        <ecNumber evidence="16">2.3.1.-</ecNumber>
    </submittedName>
</protein>
<dbReference type="InterPro" id="IPR036736">
    <property type="entry name" value="ACP-like_sf"/>
</dbReference>
<feature type="domain" description="Ketosynthase family 3 (KS3)" evidence="14">
    <location>
        <begin position="837"/>
        <end position="1255"/>
    </location>
</feature>
<feature type="active site" description="Proton acceptor; for dehydratase activity" evidence="10">
    <location>
        <position position="1471"/>
    </location>
</feature>
<comment type="caution">
    <text evidence="16">The sequence shown here is derived from an EMBL/GenBank/DDBJ whole genome shotgun (WGS) entry which is preliminary data.</text>
</comment>
<dbReference type="InterPro" id="IPR042104">
    <property type="entry name" value="PKS_dehydratase_sf"/>
</dbReference>
<dbReference type="InterPro" id="IPR049551">
    <property type="entry name" value="PKS_DH_C"/>
</dbReference>
<feature type="domain" description="Carrier" evidence="12">
    <location>
        <begin position="2174"/>
        <end position="2248"/>
    </location>
</feature>
<name>A0ABM9TG95_9GAMM</name>
<dbReference type="Gene3D" id="1.10.10.10">
    <property type="entry name" value="Winged helix-like DNA-binding domain superfamily/Winged helix DNA-binding domain"/>
    <property type="match status" value="1"/>
</dbReference>
<dbReference type="InterPro" id="IPR020806">
    <property type="entry name" value="PKS_PP-bd"/>
</dbReference>
<feature type="active site" description="Proton donor; for dehydratase activity" evidence="10">
    <location>
        <position position="1634"/>
    </location>
</feature>
<keyword evidence="5" id="KW-0596">Phosphopantetheine</keyword>
<dbReference type="PROSITE" id="PS50075">
    <property type="entry name" value="CARRIER"/>
    <property type="match status" value="2"/>
</dbReference>
<dbReference type="InterPro" id="IPR000182">
    <property type="entry name" value="GNAT_dom"/>
</dbReference>
<feature type="region of interest" description="Disordered" evidence="11">
    <location>
        <begin position="808"/>
        <end position="830"/>
    </location>
</feature>
<evidence type="ECO:0000313" key="16">
    <source>
        <dbReference type="EMBL" id="CRG50753.1"/>
    </source>
</evidence>
<evidence type="ECO:0000256" key="5">
    <source>
        <dbReference type="ARBA" id="ARBA00022450"/>
    </source>
</evidence>
<dbReference type="PROSITE" id="PS00012">
    <property type="entry name" value="PHOSPHOPANTETHEINE"/>
    <property type="match status" value="2"/>
</dbReference>
<dbReference type="Pfam" id="PF21089">
    <property type="entry name" value="PKS_DH_N"/>
    <property type="match status" value="1"/>
</dbReference>
<proteinExistence type="inferred from homology"/>
<comment type="pathway">
    <text evidence="3">Lipid metabolism; fatty acid biosynthesis.</text>
</comment>
<reference evidence="16 17" key="1">
    <citation type="submission" date="2015-03" db="EMBL/GenBank/DDBJ databases">
        <authorList>
            <consortium name="Pathogen Informatics"/>
            <person name="Murphy D."/>
        </authorList>
    </citation>
    <scope>NUCLEOTIDE SEQUENCE [LARGE SCALE GENOMIC DNA]</scope>
    <source>
        <strain evidence="16 17">WP-931201</strain>
    </source>
</reference>
<dbReference type="Gene3D" id="1.10.1200.10">
    <property type="entry name" value="ACP-like"/>
    <property type="match status" value="2"/>
</dbReference>
<keyword evidence="8 16" id="KW-0808">Transferase</keyword>
<dbReference type="PROSITE" id="PS00606">
    <property type="entry name" value="KS3_1"/>
    <property type="match status" value="1"/>
</dbReference>
<accession>A0ABM9TG95</accession>
<evidence type="ECO:0000256" key="7">
    <source>
        <dbReference type="ARBA" id="ARBA00022553"/>
    </source>
</evidence>
<keyword evidence="7" id="KW-0597">Phosphoprotein</keyword>
<dbReference type="SMART" id="SM00826">
    <property type="entry name" value="PKS_DH"/>
    <property type="match status" value="1"/>
</dbReference>
<evidence type="ECO:0000256" key="6">
    <source>
        <dbReference type="ARBA" id="ARBA00022490"/>
    </source>
</evidence>
<feature type="region of interest" description="C-terminal hotdog fold" evidence="10">
    <location>
        <begin position="1576"/>
        <end position="1717"/>
    </location>
</feature>
<dbReference type="RefSeq" id="WP_033848386.1">
    <property type="nucleotide sequence ID" value="NZ_CBLI010000137.1"/>
</dbReference>
<dbReference type="SMART" id="SM00825">
    <property type="entry name" value="PKS_KS"/>
    <property type="match status" value="1"/>
</dbReference>
<dbReference type="SUPFAM" id="SSF53901">
    <property type="entry name" value="Thiolase-like"/>
    <property type="match status" value="1"/>
</dbReference>
<dbReference type="Pfam" id="PF22336">
    <property type="entry name" value="RhiE-like_linker"/>
    <property type="match status" value="1"/>
</dbReference>
<dbReference type="Gene3D" id="3.40.630.30">
    <property type="match status" value="1"/>
</dbReference>
<dbReference type="PANTHER" id="PTHR43775:SF37">
    <property type="entry name" value="SI:DKEY-61P9.11"/>
    <property type="match status" value="1"/>
</dbReference>
<comment type="similarity">
    <text evidence="4">Belongs to the short-chain dehydrogenases/reductases (SDR) family.</text>
</comment>
<dbReference type="InterPro" id="IPR029069">
    <property type="entry name" value="HotDog_dom_sf"/>
</dbReference>
<dbReference type="Pfam" id="PF08659">
    <property type="entry name" value="KR"/>
    <property type="match status" value="1"/>
</dbReference>
<dbReference type="InterPro" id="IPR056393">
    <property type="entry name" value="AprA-like_MT2"/>
</dbReference>
<dbReference type="Gene3D" id="3.40.47.10">
    <property type="match status" value="1"/>
</dbReference>
<dbReference type="Pfam" id="PF00550">
    <property type="entry name" value="PP-binding"/>
    <property type="match status" value="2"/>
</dbReference>
<dbReference type="InterPro" id="IPR050091">
    <property type="entry name" value="PKS_NRPS_Biosynth_Enz"/>
</dbReference>
<keyword evidence="9" id="KW-0677">Repeat</keyword>
<dbReference type="Gene3D" id="3.40.50.720">
    <property type="entry name" value="NAD(P)-binding Rossmann-like Domain"/>
    <property type="match status" value="1"/>
</dbReference>
<dbReference type="InterPro" id="IPR036291">
    <property type="entry name" value="NAD(P)-bd_dom_sf"/>
</dbReference>
<dbReference type="Gene3D" id="3.10.129.110">
    <property type="entry name" value="Polyketide synthase dehydratase"/>
    <property type="match status" value="1"/>
</dbReference>
<dbReference type="Pfam" id="PF23589">
    <property type="entry name" value="WHD_AprA"/>
    <property type="match status" value="1"/>
</dbReference>
<dbReference type="InterPro" id="IPR009081">
    <property type="entry name" value="PP-bd_ACP"/>
</dbReference>
<evidence type="ECO:0000259" key="15">
    <source>
        <dbReference type="PROSITE" id="PS52019"/>
    </source>
</evidence>
<dbReference type="Pfam" id="PF14765">
    <property type="entry name" value="PS-DH"/>
    <property type="match status" value="1"/>
</dbReference>
<evidence type="ECO:0000256" key="4">
    <source>
        <dbReference type="ARBA" id="ARBA00006484"/>
    </source>
</evidence>
<dbReference type="InterPro" id="IPR057326">
    <property type="entry name" value="KR_dom"/>
</dbReference>
<feature type="domain" description="PKS/mFAS DH" evidence="15">
    <location>
        <begin position="1442"/>
        <end position="1717"/>
    </location>
</feature>
<dbReference type="SUPFAM" id="SSF54637">
    <property type="entry name" value="Thioesterase/thiol ester dehydrase-isomerase"/>
    <property type="match status" value="1"/>
</dbReference>
<evidence type="ECO:0000259" key="13">
    <source>
        <dbReference type="PROSITE" id="PS51186"/>
    </source>
</evidence>
<dbReference type="InterPro" id="IPR020807">
    <property type="entry name" value="PKS_DH"/>
</dbReference>
<dbReference type="InterPro" id="IPR049552">
    <property type="entry name" value="PKS_DH_N"/>
</dbReference>
<dbReference type="EC" id="2.3.1.-" evidence="16"/>
<comment type="pathway">
    <text evidence="2">Antibiotic biosynthesis.</text>
</comment>
<dbReference type="PROSITE" id="PS52019">
    <property type="entry name" value="PKS_MFAS_DH"/>
    <property type="match status" value="1"/>
</dbReference>
<evidence type="ECO:0000259" key="14">
    <source>
        <dbReference type="PROSITE" id="PS52004"/>
    </source>
</evidence>
<feature type="domain" description="N-acetyltransferase" evidence="13">
    <location>
        <begin position="508"/>
        <end position="703"/>
    </location>
</feature>
<evidence type="ECO:0000256" key="11">
    <source>
        <dbReference type="SAM" id="MobiDB-lite"/>
    </source>
</evidence>
<feature type="domain" description="Carrier" evidence="12">
    <location>
        <begin position="723"/>
        <end position="801"/>
    </location>
</feature>
<evidence type="ECO:0000256" key="8">
    <source>
        <dbReference type="ARBA" id="ARBA00022679"/>
    </source>
</evidence>
<dbReference type="SMART" id="SM01294">
    <property type="entry name" value="PKS_PP_betabranch"/>
    <property type="match status" value="1"/>
</dbReference>
<evidence type="ECO:0000256" key="1">
    <source>
        <dbReference type="ARBA" id="ARBA00004496"/>
    </source>
</evidence>
<dbReference type="InterPro" id="IPR016181">
    <property type="entry name" value="Acyl_CoA_acyltransferase"/>
</dbReference>
<sequence>MLEFVNRFANSWVATPVICAFARRGMFDVLLQRPQSIDELVLRYQANAGHLQAALRMLFELGWIDSLSPNHYQATVRAKASKYLPDDLDEFISVIMTSDPLQNDPSTLSRWLTRCTTERLSTDPDLAVLLEGALLTPILSELHTFGGGMLEAPPSGDEQCTKAWSELQRLFIQHDWGQHTDTGFHLSPAGRSLLESGGALGMLVSYAAMFRRMDDLLFGEASVVFDANPEGHEGHVDRTLNVTVSGWQHQSHFAELDLLIIDIFDRTPLVEQPRYIADMGCGDGSLLLRIYQVIATQTQRGQVLGDYPLMLIGIDYNVLALEATGRTLVGLPHYLVKGDIADPQQLIQDLMAQGIHDIEYILHIRTFLDHDRPFMPVQEEQKALQRRALTYNGVYVGREGQAIDAAYAVQSLVEHLRRWQVVVSHFGLILLEVHCLCPLAVRRLQDSTESLYFDAYHAFSRQQLVEAPVFLMSAVEAGLFPQHGVSRCIPKTANFTRISLHYLMPKPYSVRHPTLLDLPELETLDQLSQPENLRTPLLELERRLTDFPQGQMVLEIDRQIVAVLYTQRITSVDDLSTCQYRDLGRLHQADGRYLQLLGLYVLPEMYGRGYSDTLLELMLTYCTALNGIDFVVGVTRCANFVQHKASFDIASYIQQRNSLGQYQDSMLYFHGAHGAVIHKPLPGFRPEDTDNGGVGVLIEYFLQEENSSPKKDITPETLVSPVIDVEYIVDVVRRDVLQLLGGRRAEAYGEQTPLMEMGLSSLELLELRRKLGMSLGESLPATFLFSYGTPEAITRYFSQKKATCSSSPSAPYQSRSASALPEANPIRQSASTASKESGCIAIIGMACRFPGNANTPEQFWQNLMAGKDNLGPLPAYRQSLRQDPIRTFPWQAGFLSNVDLFDARFFRISPREAELLDPQQRLLLEVAWETLESAAIAPSTLRGTRTGVFVGMMGSDYQALIAQQKNKADFNAYFATGNACSVAAGRLSYFFDWQGPAICIDTACSSSLVAIHTACRSLLNGECQLALAAGVNLLLDDKLFMAYEHAGMLSPDGYCKTFDTLADGYVRGEGCAAIALKKLNDAQADGDRILGVIRGSAINQDGSSSGLTVPNQRSQQSVITAALSQASVEPHEISYLEAHGTGTKLGDPIEVMAAAEALGIGRARDNPLLIGSVKSAIGHLEAAAGIAGLIKILLSMAHDAIPAQLHFSVLNPLIPWADLPVKVVSQTQKWPVGVKRAALSSFGFSGTNGHMVIEEYTAAQYVQPTESYFVLIVLSARSTSQLHEQAKQLLVYLSENKLVISDLAYTLQVGREAFGVRLAFTADTLESVQHQLMQYLKGDVTPNTLYQGDVKHTGKEPATFLEEDDMQKAVKIWLLRGNIDEVAALWVKGGTVEWQKLYVHVKPQRIYLPTYPFSREHYWVPVMAVPELPEEGNSLSEHGIRHPLLHRNTSDLSQVRYSTTLTGNESFLREHLIRGEPVVPGVAQLEWARAAVALASGEQVGYRISLEQVTWQRPLYVTSEQEVHISLQKQKDGRVYFRIYCDNGEEGLVYSQGYALYVASAAAPQLNIAQFQMQCPHALTGEECYRQFAQQGFNYGASFQVLQKLTWGSGGALGVFLPNVGVSSSYEWPIVLLDGALQATIGLMQQRGLSQLALPFALEQVMQWAPLSAAVQVIVQPDTNDSPIVRKLVLFLVDADGLVVLRLSGFSMRAIPCGIEHQISQQAIMMGAQWKTHALIPIVASTTYQIHGVILCEMSDVDPQRLTTLTMAIPGAQCQYLTEIGTLSQRYIAYAQYILLWLQQAVKDAKSQPLLLQIVLPDSDEGQVLQGLSGMLNSAQQEYPALKTQLIIMATDTAPSVLAQRLQSEAISLAPRVRYSSGIREVWCLNELTSKNACEGALPWRDDGVYLITGGLGGLGQIFTHEIVQRYHPTVILIGRSSLSAEQGRKLVALRLSGANIIYQKVDVCDVNALTLLVEYIIAEYSQLNGIIHSAGTLQDGWLVAKTPQQLHEVLAPKVTGLTELDKATKDIELDWLVLCSSISSVLGNTGQTDYAAANGFMDAYAGYRETLATQGLRHGRTVSIGWPLWTEGGMQMDVDAVELLHRQTGQVPLPTSAGLAVLRQAIEHHTAHIVVCYGEPTRVRQRLADIGEVLAPVRPVLSPEPQTTLPIEEQLRCNLENEIATLISKQLYIRKEDLERDTPFPEFGYDSIMLTLLSNDLNEEYDLQISPTLFFEYSTIANLANYLISEKLVCGEAINKNRDGD</sequence>
<comment type="subcellular location">
    <subcellularLocation>
        <location evidence="1">Cytoplasm</location>
    </subcellularLocation>
</comment>
<evidence type="ECO:0000256" key="3">
    <source>
        <dbReference type="ARBA" id="ARBA00005194"/>
    </source>
</evidence>
<dbReference type="SUPFAM" id="SSF51735">
    <property type="entry name" value="NAD(P)-binding Rossmann-fold domains"/>
    <property type="match status" value="1"/>
</dbReference>
<feature type="region of interest" description="N-terminal hotdog fold" evidence="10">
    <location>
        <begin position="1442"/>
        <end position="1562"/>
    </location>
</feature>
<evidence type="ECO:0000259" key="12">
    <source>
        <dbReference type="PROSITE" id="PS50075"/>
    </source>
</evidence>
<dbReference type="Proteomes" id="UP000047420">
    <property type="component" value="Unassembled WGS sequence"/>
</dbReference>
<dbReference type="InterPro" id="IPR016039">
    <property type="entry name" value="Thiolase-like"/>
</dbReference>
<dbReference type="Pfam" id="PF23525">
    <property type="entry name" value="Methyltransf_36"/>
    <property type="match status" value="1"/>
</dbReference>
<dbReference type="InterPro" id="IPR018201">
    <property type="entry name" value="Ketoacyl_synth_AS"/>
</dbReference>
<evidence type="ECO:0000256" key="10">
    <source>
        <dbReference type="PROSITE-ProRule" id="PRU01363"/>
    </source>
</evidence>
<dbReference type="InterPro" id="IPR014031">
    <property type="entry name" value="Ketoacyl_synth_C"/>
</dbReference>
<feature type="compositionally biased region" description="Low complexity" evidence="11">
    <location>
        <begin position="808"/>
        <end position="819"/>
    </location>
</feature>
<dbReference type="InterPro" id="IPR006162">
    <property type="entry name" value="Ppantetheine_attach_site"/>
</dbReference>
<dbReference type="Pfam" id="PF02801">
    <property type="entry name" value="Ketoacyl-synt_C"/>
    <property type="match status" value="1"/>
</dbReference>
<dbReference type="InterPro" id="IPR020841">
    <property type="entry name" value="PKS_Beta-ketoAc_synthase_dom"/>
</dbReference>
<keyword evidence="16" id="KW-0012">Acyltransferase</keyword>
<evidence type="ECO:0000313" key="17">
    <source>
        <dbReference type="Proteomes" id="UP000047420"/>
    </source>
</evidence>
<evidence type="ECO:0000256" key="9">
    <source>
        <dbReference type="ARBA" id="ARBA00022737"/>
    </source>
</evidence>
<dbReference type="PANTHER" id="PTHR43775">
    <property type="entry name" value="FATTY ACID SYNTHASE"/>
    <property type="match status" value="1"/>
</dbReference>
<organism evidence="16 17">
    <name type="scientific">Yersinia wautersii</name>
    <dbReference type="NCBI Taxonomy" id="1341643"/>
    <lineage>
        <taxon>Bacteria</taxon>
        <taxon>Pseudomonadati</taxon>
        <taxon>Pseudomonadota</taxon>
        <taxon>Gammaproteobacteria</taxon>
        <taxon>Enterobacterales</taxon>
        <taxon>Yersiniaceae</taxon>
        <taxon>Yersinia</taxon>
    </lineage>
</organism>
<dbReference type="InterPro" id="IPR014030">
    <property type="entry name" value="Ketoacyl_synth_N"/>
</dbReference>
<gene>
    <name evidence="16" type="primary">pksN</name>
    <name evidence="16" type="ORF">ERS008478_02350</name>
</gene>
<keyword evidence="6" id="KW-0963">Cytoplasm</keyword>
<dbReference type="PROSITE" id="PS51186">
    <property type="entry name" value="GNAT"/>
    <property type="match status" value="1"/>
</dbReference>
<dbReference type="CDD" id="cd08953">
    <property type="entry name" value="KR_2_SDR_x"/>
    <property type="match status" value="1"/>
</dbReference>
<dbReference type="InterPro" id="IPR036388">
    <property type="entry name" value="WH-like_DNA-bd_sf"/>
</dbReference>
<dbReference type="PROSITE" id="PS52004">
    <property type="entry name" value="KS3_2"/>
    <property type="match status" value="1"/>
</dbReference>
<dbReference type="InterPro" id="IPR056394">
    <property type="entry name" value="AprA-like_N"/>
</dbReference>
<dbReference type="InterPro" id="IPR054514">
    <property type="entry name" value="RhiE-like_linker"/>
</dbReference>
<dbReference type="SUPFAM" id="SSF47336">
    <property type="entry name" value="ACP-like"/>
    <property type="match status" value="2"/>
</dbReference>
<evidence type="ECO:0000256" key="2">
    <source>
        <dbReference type="ARBA" id="ARBA00004792"/>
    </source>
</evidence>
<keyword evidence="17" id="KW-1185">Reference proteome</keyword>
<dbReference type="SMART" id="SM00823">
    <property type="entry name" value="PKS_PP"/>
    <property type="match status" value="2"/>
</dbReference>
<dbReference type="CDD" id="cd00833">
    <property type="entry name" value="PKS"/>
    <property type="match status" value="1"/>
</dbReference>
<dbReference type="Pfam" id="PF23526">
    <property type="entry name" value="AprA_N"/>
    <property type="match status" value="1"/>
</dbReference>
<dbReference type="EMBL" id="CVMG01000016">
    <property type="protein sequence ID" value="CRG50753.1"/>
    <property type="molecule type" value="Genomic_DNA"/>
</dbReference>
<dbReference type="SUPFAM" id="SSF55729">
    <property type="entry name" value="Acyl-CoA N-acyltransferases (Nat)"/>
    <property type="match status" value="1"/>
</dbReference>